<feature type="region of interest" description="Disordered" evidence="1">
    <location>
        <begin position="113"/>
        <end position="136"/>
    </location>
</feature>
<keyword evidence="5" id="KW-1185">Reference proteome</keyword>
<protein>
    <submittedName>
        <fullName evidence="4">Uncharacterized protein</fullName>
    </submittedName>
</protein>
<feature type="signal peptide" evidence="3">
    <location>
        <begin position="1"/>
        <end position="18"/>
    </location>
</feature>
<organism evidence="4 5">
    <name type="scientific">Phakopsora pachyrhizi</name>
    <name type="common">Asian soybean rust disease fungus</name>
    <dbReference type="NCBI Taxonomy" id="170000"/>
    <lineage>
        <taxon>Eukaryota</taxon>
        <taxon>Fungi</taxon>
        <taxon>Dikarya</taxon>
        <taxon>Basidiomycota</taxon>
        <taxon>Pucciniomycotina</taxon>
        <taxon>Pucciniomycetes</taxon>
        <taxon>Pucciniales</taxon>
        <taxon>Phakopsoraceae</taxon>
        <taxon>Phakopsora</taxon>
    </lineage>
</organism>
<gene>
    <name evidence="4" type="ORF">PPACK8108_LOCUS19314</name>
</gene>
<sequence length="239" mass="27143">MLRLIILSIILLLSSTNAIQQTKQAKKSNISKRITYRSFNHPLLTKRSLELNSASKASKYAINSSKVNAKECGISDKATKVGNLASTSVKKNDPGKNKIIKGIRSLVLYPKKKKSLGKTPESSSKNPSSEKALQASDKQNDMIVKELPYPAYNVEETQFDSSPYYHHFHDSYASKSFIEIKKDKLIYLSLFADVNSTPTKTTNFMEDLYTYIFSGMLDIFFFTHKFLLFMQNVIFIIIR</sequence>
<keyword evidence="2" id="KW-0812">Transmembrane</keyword>
<feature type="chain" id="PRO_5043561095" evidence="3">
    <location>
        <begin position="19"/>
        <end position="239"/>
    </location>
</feature>
<feature type="compositionally biased region" description="Low complexity" evidence="1">
    <location>
        <begin position="120"/>
        <end position="131"/>
    </location>
</feature>
<evidence type="ECO:0000313" key="5">
    <source>
        <dbReference type="Proteomes" id="UP001153365"/>
    </source>
</evidence>
<keyword evidence="2" id="KW-0472">Membrane</keyword>
<comment type="caution">
    <text evidence="4">The sequence shown here is derived from an EMBL/GenBank/DDBJ whole genome shotgun (WGS) entry which is preliminary data.</text>
</comment>
<keyword evidence="2" id="KW-1133">Transmembrane helix</keyword>
<keyword evidence="3" id="KW-0732">Signal</keyword>
<dbReference type="AlphaFoldDB" id="A0AAV0BG68"/>
<proteinExistence type="predicted"/>
<feature type="transmembrane region" description="Helical" evidence="2">
    <location>
        <begin position="208"/>
        <end position="238"/>
    </location>
</feature>
<name>A0AAV0BG68_PHAPC</name>
<dbReference type="Proteomes" id="UP001153365">
    <property type="component" value="Unassembled WGS sequence"/>
</dbReference>
<reference evidence="4" key="1">
    <citation type="submission" date="2022-06" db="EMBL/GenBank/DDBJ databases">
        <authorList>
            <consortium name="SYNGENTA / RWTH Aachen University"/>
        </authorList>
    </citation>
    <scope>NUCLEOTIDE SEQUENCE</scope>
</reference>
<evidence type="ECO:0000256" key="2">
    <source>
        <dbReference type="SAM" id="Phobius"/>
    </source>
</evidence>
<evidence type="ECO:0000256" key="3">
    <source>
        <dbReference type="SAM" id="SignalP"/>
    </source>
</evidence>
<dbReference type="EMBL" id="CALTRL010005690">
    <property type="protein sequence ID" value="CAH7684877.1"/>
    <property type="molecule type" value="Genomic_DNA"/>
</dbReference>
<evidence type="ECO:0000256" key="1">
    <source>
        <dbReference type="SAM" id="MobiDB-lite"/>
    </source>
</evidence>
<evidence type="ECO:0000313" key="4">
    <source>
        <dbReference type="EMBL" id="CAH7684877.1"/>
    </source>
</evidence>
<accession>A0AAV0BG68</accession>